<dbReference type="RefSeq" id="WP_193926943.1">
    <property type="nucleotide sequence ID" value="NZ_JADEYC010000005.1"/>
</dbReference>
<dbReference type="Gene3D" id="3.40.50.300">
    <property type="entry name" value="P-loop containing nucleotide triphosphate hydrolases"/>
    <property type="match status" value="1"/>
</dbReference>
<dbReference type="InterPro" id="IPR027417">
    <property type="entry name" value="P-loop_NTPase"/>
</dbReference>
<keyword evidence="2" id="KW-1185">Reference proteome</keyword>
<protein>
    <submittedName>
        <fullName evidence="1">Uridine kinase</fullName>
    </submittedName>
</protein>
<dbReference type="EMBL" id="JADEYC010000005">
    <property type="protein sequence ID" value="MBE9373510.1"/>
    <property type="molecule type" value="Genomic_DNA"/>
</dbReference>
<accession>A0A929B808</accession>
<dbReference type="SUPFAM" id="SSF52540">
    <property type="entry name" value="P-loop containing nucleoside triphosphate hydrolases"/>
    <property type="match status" value="1"/>
</dbReference>
<evidence type="ECO:0000313" key="1">
    <source>
        <dbReference type="EMBL" id="MBE9373510.1"/>
    </source>
</evidence>
<sequence length="209" mass="23276">MQVRPLTPQRLVAEIVDHLDAWTGTWCRMAIDGAPAAGTAEFADDLVDPLRERGREAVRVSTRDYLRPASLRLEHGHRDPDSFYTGWFDLDGLRREVLDPLADGGSGLVLPALWDPAADRSPRRERIRLPERGVVLVDGPLLLGAGLPFDRTVHLELPEAALQRLTPDEQQWTLPAYRRYAAEVDPRLLAGTVVRTDRPGRPAVIDALS</sequence>
<evidence type="ECO:0000313" key="2">
    <source>
        <dbReference type="Proteomes" id="UP000598360"/>
    </source>
</evidence>
<name>A0A929B808_9PSEU</name>
<comment type="caution">
    <text evidence="1">The sequence shown here is derived from an EMBL/GenBank/DDBJ whole genome shotgun (WGS) entry which is preliminary data.</text>
</comment>
<proteinExistence type="predicted"/>
<keyword evidence="1" id="KW-0808">Transferase</keyword>
<gene>
    <name evidence="1" type="ORF">IQ251_03510</name>
</gene>
<dbReference type="AlphaFoldDB" id="A0A929B808"/>
<dbReference type="GO" id="GO:0016301">
    <property type="term" value="F:kinase activity"/>
    <property type="evidence" value="ECO:0007669"/>
    <property type="project" value="UniProtKB-KW"/>
</dbReference>
<organism evidence="1 2">
    <name type="scientific">Saccharopolyspora montiporae</name>
    <dbReference type="NCBI Taxonomy" id="2781240"/>
    <lineage>
        <taxon>Bacteria</taxon>
        <taxon>Bacillati</taxon>
        <taxon>Actinomycetota</taxon>
        <taxon>Actinomycetes</taxon>
        <taxon>Pseudonocardiales</taxon>
        <taxon>Pseudonocardiaceae</taxon>
        <taxon>Saccharopolyspora</taxon>
    </lineage>
</organism>
<dbReference type="Proteomes" id="UP000598360">
    <property type="component" value="Unassembled WGS sequence"/>
</dbReference>
<reference evidence="1" key="1">
    <citation type="submission" date="2020-10" db="EMBL/GenBank/DDBJ databases">
        <title>Diversity and distribution of actinomycetes associated with coral in the coast of Hainan.</title>
        <authorList>
            <person name="Li F."/>
        </authorList>
    </citation>
    <scope>NUCLEOTIDE SEQUENCE</scope>
    <source>
        <strain evidence="1">HNM0983</strain>
    </source>
</reference>
<keyword evidence="1" id="KW-0418">Kinase</keyword>